<keyword evidence="1" id="KW-1133">Transmembrane helix</keyword>
<dbReference type="AlphaFoldDB" id="A0A7W9SWU1"/>
<accession>A0A7W9SWU1</accession>
<feature type="transmembrane region" description="Helical" evidence="1">
    <location>
        <begin position="21"/>
        <end position="40"/>
    </location>
</feature>
<evidence type="ECO:0000313" key="2">
    <source>
        <dbReference type="EMBL" id="MBB6053399.1"/>
    </source>
</evidence>
<organism evidence="2 3">
    <name type="scientific">Armatimonas rosea</name>
    <dbReference type="NCBI Taxonomy" id="685828"/>
    <lineage>
        <taxon>Bacteria</taxon>
        <taxon>Bacillati</taxon>
        <taxon>Armatimonadota</taxon>
        <taxon>Armatimonadia</taxon>
        <taxon>Armatimonadales</taxon>
        <taxon>Armatimonadaceae</taxon>
        <taxon>Armatimonas</taxon>
    </lineage>
</organism>
<name>A0A7W9SWU1_ARMRO</name>
<sequence>MATRQQSSKSTKSKANNGPTIFGLIVVIGLIGLVFYFGFIKVD</sequence>
<gene>
    <name evidence="2" type="ORF">HNQ39_005233</name>
</gene>
<keyword evidence="1" id="KW-0812">Transmembrane</keyword>
<keyword evidence="3" id="KW-1185">Reference proteome</keyword>
<evidence type="ECO:0000313" key="3">
    <source>
        <dbReference type="Proteomes" id="UP000520814"/>
    </source>
</evidence>
<comment type="caution">
    <text evidence="2">The sequence shown here is derived from an EMBL/GenBank/DDBJ whole genome shotgun (WGS) entry which is preliminary data.</text>
</comment>
<dbReference type="Proteomes" id="UP000520814">
    <property type="component" value="Unassembled WGS sequence"/>
</dbReference>
<dbReference type="RefSeq" id="WP_281380357.1">
    <property type="nucleotide sequence ID" value="NZ_JACHGW010000006.1"/>
</dbReference>
<reference evidence="2 3" key="1">
    <citation type="submission" date="2020-08" db="EMBL/GenBank/DDBJ databases">
        <title>Genomic Encyclopedia of Type Strains, Phase IV (KMG-IV): sequencing the most valuable type-strain genomes for metagenomic binning, comparative biology and taxonomic classification.</title>
        <authorList>
            <person name="Goeker M."/>
        </authorList>
    </citation>
    <scope>NUCLEOTIDE SEQUENCE [LARGE SCALE GENOMIC DNA]</scope>
    <source>
        <strain evidence="2 3">DSM 23562</strain>
    </source>
</reference>
<keyword evidence="1" id="KW-0472">Membrane</keyword>
<protein>
    <submittedName>
        <fullName evidence="2">Uncharacterized protein</fullName>
    </submittedName>
</protein>
<proteinExistence type="predicted"/>
<evidence type="ECO:0000256" key="1">
    <source>
        <dbReference type="SAM" id="Phobius"/>
    </source>
</evidence>
<dbReference type="EMBL" id="JACHGW010000006">
    <property type="protein sequence ID" value="MBB6053399.1"/>
    <property type="molecule type" value="Genomic_DNA"/>
</dbReference>